<name>U6N0N4_9EIME</name>
<proteinExistence type="predicted"/>
<dbReference type="GO" id="GO:0005783">
    <property type="term" value="C:endoplasmic reticulum"/>
    <property type="evidence" value="ECO:0007669"/>
    <property type="project" value="TreeGrafter"/>
</dbReference>
<feature type="signal peptide" evidence="2">
    <location>
        <begin position="1"/>
        <end position="29"/>
    </location>
</feature>
<dbReference type="SUPFAM" id="SSF50978">
    <property type="entry name" value="WD40 repeat-like"/>
    <property type="match status" value="1"/>
</dbReference>
<dbReference type="PANTHER" id="PTHR44321:SF1">
    <property type="entry name" value="TRANSDUCIN BETA-LIKE PROTEIN 2"/>
    <property type="match status" value="1"/>
</dbReference>
<sequence>METQVLLSVAVSLLLLLLGLLLLQRCSSSQRAANREELEGLQATNGEVERQMKKLKHKKQKQNFKSNAHPPESQKHSSEPQQTPSFRENELFVDFVKGVNKPVDCIAVAPHAPTEGRMVCFEVKIENKKVTGMKEIHRSKHPLQKGVVAQLISGKGPWVVSRGDGDDTELRVHSYEGDLLASVDTKQVHNLQLSVSGDGCLFGCAAWAPGVKIFEVKAKGGNFQKLEKAMDVKSSSGLIAFCISEDSKRAAVVNKGGGFSLWRLDVRHQARKP</sequence>
<dbReference type="OrthoDB" id="346371at2759"/>
<dbReference type="GO" id="GO:0030968">
    <property type="term" value="P:endoplasmic reticulum unfolded protein response"/>
    <property type="evidence" value="ECO:0007669"/>
    <property type="project" value="TreeGrafter"/>
</dbReference>
<dbReference type="AlphaFoldDB" id="U6N0N4"/>
<evidence type="ECO:0000313" key="4">
    <source>
        <dbReference type="Proteomes" id="UP000030754"/>
    </source>
</evidence>
<gene>
    <name evidence="3" type="ORF">ENH_00073830</name>
</gene>
<feature type="region of interest" description="Disordered" evidence="1">
    <location>
        <begin position="53"/>
        <end position="84"/>
    </location>
</feature>
<dbReference type="PANTHER" id="PTHR44321">
    <property type="entry name" value="TRANSDUCIN BETA-LIKE PROTEIN 2"/>
    <property type="match status" value="1"/>
</dbReference>
<keyword evidence="2" id="KW-0732">Signal</keyword>
<dbReference type="EMBL" id="HG725793">
    <property type="protein sequence ID" value="CDJ69777.1"/>
    <property type="molecule type" value="Genomic_DNA"/>
</dbReference>
<reference evidence="3" key="1">
    <citation type="submission" date="2013-10" db="EMBL/GenBank/DDBJ databases">
        <title>Genomic analysis of the causative agents of coccidiosis in chickens.</title>
        <authorList>
            <person name="Reid A.J."/>
            <person name="Blake D."/>
            <person name="Billington K."/>
            <person name="Browne H."/>
            <person name="Dunn M."/>
            <person name="Hung S."/>
            <person name="Kawahara F."/>
            <person name="Miranda-Saavedra D."/>
            <person name="Mourier T."/>
            <person name="Nagra H."/>
            <person name="Otto T.D."/>
            <person name="Rawlings N."/>
            <person name="Sanchez A."/>
            <person name="Sanders M."/>
            <person name="Subramaniam C."/>
            <person name="Tay Y."/>
            <person name="Dear P."/>
            <person name="Doerig C."/>
            <person name="Gruber A."/>
            <person name="Parkinson J."/>
            <person name="Shirley M."/>
            <person name="Wan K.L."/>
            <person name="Berriman M."/>
            <person name="Tomley F."/>
            <person name="Pain A."/>
        </authorList>
    </citation>
    <scope>NUCLEOTIDE SEQUENCE [LARGE SCALE GENOMIC DNA]</scope>
    <source>
        <strain evidence="3">Houghton</strain>
    </source>
</reference>
<protein>
    <submittedName>
        <fullName evidence="3">Tbl2-prov protein, related</fullName>
    </submittedName>
</protein>
<accession>U6N0N4</accession>
<feature type="compositionally biased region" description="Basic residues" evidence="1">
    <location>
        <begin position="53"/>
        <end position="62"/>
    </location>
</feature>
<evidence type="ECO:0000256" key="1">
    <source>
        <dbReference type="SAM" id="MobiDB-lite"/>
    </source>
</evidence>
<organism evidence="3 4">
    <name type="scientific">Eimeria necatrix</name>
    <dbReference type="NCBI Taxonomy" id="51315"/>
    <lineage>
        <taxon>Eukaryota</taxon>
        <taxon>Sar</taxon>
        <taxon>Alveolata</taxon>
        <taxon>Apicomplexa</taxon>
        <taxon>Conoidasida</taxon>
        <taxon>Coccidia</taxon>
        <taxon>Eucoccidiorida</taxon>
        <taxon>Eimeriorina</taxon>
        <taxon>Eimeriidae</taxon>
        <taxon>Eimeria</taxon>
    </lineage>
</organism>
<evidence type="ECO:0000256" key="2">
    <source>
        <dbReference type="SAM" id="SignalP"/>
    </source>
</evidence>
<dbReference type="GeneID" id="25477513"/>
<keyword evidence="4" id="KW-1185">Reference proteome</keyword>
<dbReference type="InterPro" id="IPR036322">
    <property type="entry name" value="WD40_repeat_dom_sf"/>
</dbReference>
<dbReference type="VEuPathDB" id="ToxoDB:ENH_00073830"/>
<reference evidence="3" key="2">
    <citation type="submission" date="2013-10" db="EMBL/GenBank/DDBJ databases">
        <authorList>
            <person name="Aslett M."/>
        </authorList>
    </citation>
    <scope>NUCLEOTIDE SEQUENCE [LARGE SCALE GENOMIC DNA]</scope>
    <source>
        <strain evidence="3">Houghton</strain>
    </source>
</reference>
<dbReference type="InterPro" id="IPR042410">
    <property type="entry name" value="WBSCR13"/>
</dbReference>
<evidence type="ECO:0000313" key="3">
    <source>
        <dbReference type="EMBL" id="CDJ69777.1"/>
    </source>
</evidence>
<dbReference type="RefSeq" id="XP_013438243.1">
    <property type="nucleotide sequence ID" value="XM_013582789.1"/>
</dbReference>
<dbReference type="Proteomes" id="UP000030754">
    <property type="component" value="Unassembled WGS sequence"/>
</dbReference>
<feature type="chain" id="PRO_5004674183" evidence="2">
    <location>
        <begin position="30"/>
        <end position="273"/>
    </location>
</feature>